<dbReference type="EMBL" id="BMNL01000001">
    <property type="protein sequence ID" value="GGP19491.1"/>
    <property type="molecule type" value="Genomic_DNA"/>
</dbReference>
<dbReference type="InterPro" id="IPR036249">
    <property type="entry name" value="Thioredoxin-like_sf"/>
</dbReference>
<evidence type="ECO:0000313" key="2">
    <source>
        <dbReference type="EMBL" id="GGP19491.1"/>
    </source>
</evidence>
<dbReference type="PROSITE" id="PS51352">
    <property type="entry name" value="THIOREDOXIN_2"/>
    <property type="match status" value="1"/>
</dbReference>
<comment type="caution">
    <text evidence="2">The sequence shown here is derived from an EMBL/GenBank/DDBJ whole genome shotgun (WGS) entry which is preliminary data.</text>
</comment>
<evidence type="ECO:0000313" key="3">
    <source>
        <dbReference type="Proteomes" id="UP000610960"/>
    </source>
</evidence>
<dbReference type="InterPro" id="IPR013766">
    <property type="entry name" value="Thioredoxin_domain"/>
</dbReference>
<reference evidence="2" key="1">
    <citation type="journal article" date="2014" name="Int. J. Syst. Evol. Microbiol.">
        <title>Complete genome sequence of Corynebacterium casei LMG S-19264T (=DSM 44701T), isolated from a smear-ripened cheese.</title>
        <authorList>
            <consortium name="US DOE Joint Genome Institute (JGI-PGF)"/>
            <person name="Walter F."/>
            <person name="Albersmeier A."/>
            <person name="Kalinowski J."/>
            <person name="Ruckert C."/>
        </authorList>
    </citation>
    <scope>NUCLEOTIDE SEQUENCE</scope>
    <source>
        <strain evidence="2">JCM 10088</strain>
    </source>
</reference>
<organism evidence="2 3">
    <name type="scientific">Thermocladium modestius</name>
    <dbReference type="NCBI Taxonomy" id="62609"/>
    <lineage>
        <taxon>Archaea</taxon>
        <taxon>Thermoproteota</taxon>
        <taxon>Thermoprotei</taxon>
        <taxon>Thermoproteales</taxon>
        <taxon>Thermoproteaceae</taxon>
        <taxon>Thermocladium</taxon>
    </lineage>
</organism>
<reference evidence="2" key="2">
    <citation type="submission" date="2020-09" db="EMBL/GenBank/DDBJ databases">
        <authorList>
            <person name="Sun Q."/>
            <person name="Ohkuma M."/>
        </authorList>
    </citation>
    <scope>NUCLEOTIDE SEQUENCE</scope>
    <source>
        <strain evidence="2">JCM 10088</strain>
    </source>
</reference>
<dbReference type="Gene3D" id="3.40.30.10">
    <property type="entry name" value="Glutaredoxin"/>
    <property type="match status" value="1"/>
</dbReference>
<dbReference type="SUPFAM" id="SSF52833">
    <property type="entry name" value="Thioredoxin-like"/>
    <property type="match status" value="1"/>
</dbReference>
<proteinExistence type="predicted"/>
<name>A0A830GU19_9CREN</name>
<feature type="domain" description="Thioredoxin" evidence="1">
    <location>
        <begin position="37"/>
        <end position="183"/>
    </location>
</feature>
<sequence>MVGMRFRIIIIILMAVALIAAASIVLTLHGSGHGVGITVGDQAPNDWFTLPNGTIIYLDQLRGHYVLLYLVTTWCDACALGVSMLGHDAAAYAARGIYVVILEQYNDLGYQGMPITSFVQSFAGKLPGNFMEGNASLQLTKTFNPTLQLDVYYLVSPNGTIIYRGFNLPNTYGELLPIIAKLK</sequence>
<accession>A0A830GU19</accession>
<keyword evidence="3" id="KW-1185">Reference proteome</keyword>
<dbReference type="Proteomes" id="UP000610960">
    <property type="component" value="Unassembled WGS sequence"/>
</dbReference>
<evidence type="ECO:0000259" key="1">
    <source>
        <dbReference type="PROSITE" id="PS51352"/>
    </source>
</evidence>
<protein>
    <recommendedName>
        <fullName evidence="1">Thioredoxin domain-containing protein</fullName>
    </recommendedName>
</protein>
<gene>
    <name evidence="2" type="ORF">GCM10007981_03390</name>
</gene>
<dbReference type="AlphaFoldDB" id="A0A830GU19"/>